<dbReference type="Gene3D" id="1.10.1580.10">
    <property type="match status" value="1"/>
</dbReference>
<keyword evidence="9" id="KW-1185">Reference proteome</keyword>
<dbReference type="AlphaFoldDB" id="A0A9Q1LCS4"/>
<dbReference type="GO" id="GO:0032543">
    <property type="term" value="P:mitochondrial translation"/>
    <property type="evidence" value="ECO:0007669"/>
    <property type="project" value="TreeGrafter"/>
</dbReference>
<evidence type="ECO:0000313" key="9">
    <source>
        <dbReference type="Proteomes" id="UP001152561"/>
    </source>
</evidence>
<sequence>MASGAVKKGWLGQMGFNKSGGNINWYPGHMAAATRAIRQRLKLSDLVIEVRDARIPLSSANEDLQPMLSGKRRVIALNKQDLANRNLMHSWISYFNSRKQECLSINAHSRSSVHKLLDLVEFKLKELMTREPTLLVMVVGVPNVGKSALINSIHQIALSRFPVQEKMKKARVGPLPGVTQDIAGFKIAHRPSVYVLDSPGVLVPSIPDIETGLKLTLAGSVKDSVVGEERIAQYLLAVLNTRGTPLQWKHLVDRETKDLHHELEKKPESIIKVLQNKGKKPMNKSNAYRVQDMVSEVQRTLCNTLSEFRGSLEDESDLEILIDHQFEALQKVLKIPHKASEARIMVSKKFLTLFRTGKLGPVILDDVPDASDSVS</sequence>
<keyword evidence="2" id="KW-0547">Nucleotide-binding</keyword>
<dbReference type="PANTHER" id="PTHR45782">
    <property type="entry name" value="MITOCHONDRIAL RIBOSOME-ASSOCIATED GTPASE 1"/>
    <property type="match status" value="1"/>
</dbReference>
<dbReference type="Gene3D" id="3.40.50.300">
    <property type="entry name" value="P-loop containing nucleotide triphosphate hydrolases"/>
    <property type="match status" value="1"/>
</dbReference>
<protein>
    <recommendedName>
        <fullName evidence="7">G domain-containing protein</fullName>
    </recommendedName>
</protein>
<organism evidence="8 9">
    <name type="scientific">Anisodus acutangulus</name>
    <dbReference type="NCBI Taxonomy" id="402998"/>
    <lineage>
        <taxon>Eukaryota</taxon>
        <taxon>Viridiplantae</taxon>
        <taxon>Streptophyta</taxon>
        <taxon>Embryophyta</taxon>
        <taxon>Tracheophyta</taxon>
        <taxon>Spermatophyta</taxon>
        <taxon>Magnoliopsida</taxon>
        <taxon>eudicotyledons</taxon>
        <taxon>Gunneridae</taxon>
        <taxon>Pentapetalae</taxon>
        <taxon>asterids</taxon>
        <taxon>lamiids</taxon>
        <taxon>Solanales</taxon>
        <taxon>Solanaceae</taxon>
        <taxon>Solanoideae</taxon>
        <taxon>Hyoscyameae</taxon>
        <taxon>Anisodus</taxon>
    </lineage>
</organism>
<dbReference type="GO" id="GO:0005739">
    <property type="term" value="C:mitochondrion"/>
    <property type="evidence" value="ECO:0007669"/>
    <property type="project" value="UniProtKB-SubCell"/>
</dbReference>
<evidence type="ECO:0000256" key="1">
    <source>
        <dbReference type="ARBA" id="ARBA00004173"/>
    </source>
</evidence>
<dbReference type="OrthoDB" id="269151at2759"/>
<dbReference type="GO" id="GO:0003924">
    <property type="term" value="F:GTPase activity"/>
    <property type="evidence" value="ECO:0007669"/>
    <property type="project" value="TreeGrafter"/>
</dbReference>
<evidence type="ECO:0000256" key="6">
    <source>
        <dbReference type="ARBA" id="ARBA00023134"/>
    </source>
</evidence>
<dbReference type="Pfam" id="PF01926">
    <property type="entry name" value="MMR_HSR1"/>
    <property type="match status" value="1"/>
</dbReference>
<evidence type="ECO:0000256" key="2">
    <source>
        <dbReference type="ARBA" id="ARBA00022741"/>
    </source>
</evidence>
<evidence type="ECO:0000256" key="3">
    <source>
        <dbReference type="ARBA" id="ARBA00022801"/>
    </source>
</evidence>
<comment type="subcellular location">
    <subcellularLocation>
        <location evidence="1">Mitochondrion</location>
    </subcellularLocation>
</comment>
<evidence type="ECO:0000256" key="5">
    <source>
        <dbReference type="ARBA" id="ARBA00023128"/>
    </source>
</evidence>
<keyword evidence="5" id="KW-0496">Mitochondrion</keyword>
<dbReference type="InterPro" id="IPR006073">
    <property type="entry name" value="GTP-bd"/>
</dbReference>
<reference evidence="9" key="1">
    <citation type="journal article" date="2023" name="Proc. Natl. Acad. Sci. U.S.A.">
        <title>Genomic and structural basis for evolution of tropane alkaloid biosynthesis.</title>
        <authorList>
            <person name="Wanga Y.-J."/>
            <person name="Taina T."/>
            <person name="Yua J.-Y."/>
            <person name="Lia J."/>
            <person name="Xua B."/>
            <person name="Chenc J."/>
            <person name="D'Auriad J.C."/>
            <person name="Huanga J.-P."/>
            <person name="Huanga S.-X."/>
        </authorList>
    </citation>
    <scope>NUCLEOTIDE SEQUENCE [LARGE SCALE GENOMIC DNA]</scope>
    <source>
        <strain evidence="9">cv. KIB-2019</strain>
    </source>
</reference>
<dbReference type="InterPro" id="IPR027417">
    <property type="entry name" value="P-loop_NTPase"/>
</dbReference>
<gene>
    <name evidence="8" type="ORF">K7X08_007513</name>
</gene>
<keyword evidence="6" id="KW-0342">GTP-binding</keyword>
<dbReference type="CDD" id="cd01856">
    <property type="entry name" value="YlqF"/>
    <property type="match status" value="1"/>
</dbReference>
<evidence type="ECO:0000256" key="4">
    <source>
        <dbReference type="ARBA" id="ARBA00022946"/>
    </source>
</evidence>
<keyword evidence="3" id="KW-0378">Hydrolase</keyword>
<name>A0A9Q1LCS4_9SOLA</name>
<dbReference type="EMBL" id="JAJAGQ010000019">
    <property type="protein sequence ID" value="KAJ8534189.1"/>
    <property type="molecule type" value="Genomic_DNA"/>
</dbReference>
<dbReference type="InterPro" id="IPR023179">
    <property type="entry name" value="GTP-bd_ortho_bundle_sf"/>
</dbReference>
<dbReference type="GO" id="GO:0005525">
    <property type="term" value="F:GTP binding"/>
    <property type="evidence" value="ECO:0007669"/>
    <property type="project" value="UniProtKB-KW"/>
</dbReference>
<evidence type="ECO:0000313" key="8">
    <source>
        <dbReference type="EMBL" id="KAJ8534189.1"/>
    </source>
</evidence>
<evidence type="ECO:0000259" key="7">
    <source>
        <dbReference type="Pfam" id="PF01926"/>
    </source>
</evidence>
<dbReference type="FunFam" id="3.40.50.300:FF:001008">
    <property type="entry name" value="Mitochondrial GTPase 1"/>
    <property type="match status" value="1"/>
</dbReference>
<proteinExistence type="predicted"/>
<comment type="caution">
    <text evidence="8">The sequence shown here is derived from an EMBL/GenBank/DDBJ whole genome shotgun (WGS) entry which is preliminary data.</text>
</comment>
<accession>A0A9Q1LCS4</accession>
<dbReference type="Proteomes" id="UP001152561">
    <property type="component" value="Unassembled WGS sequence"/>
</dbReference>
<dbReference type="PANTHER" id="PTHR45782:SF8">
    <property type="entry name" value="SHORT INTEGUMENTS 2, MITOCHONDRIAL-LIKE ISOFORM X1"/>
    <property type="match status" value="1"/>
</dbReference>
<dbReference type="SUPFAM" id="SSF52540">
    <property type="entry name" value="P-loop containing nucleoside triphosphate hydrolases"/>
    <property type="match status" value="1"/>
</dbReference>
<feature type="domain" description="G" evidence="7">
    <location>
        <begin position="136"/>
        <end position="267"/>
    </location>
</feature>
<keyword evidence="4" id="KW-0809">Transit peptide</keyword>